<dbReference type="Pfam" id="PF00392">
    <property type="entry name" value="GntR"/>
    <property type="match status" value="1"/>
</dbReference>
<dbReference type="InterPro" id="IPR036388">
    <property type="entry name" value="WH-like_DNA-bd_sf"/>
</dbReference>
<dbReference type="InterPro" id="IPR036390">
    <property type="entry name" value="WH_DNA-bd_sf"/>
</dbReference>
<dbReference type="PANTHER" id="PTHR43537">
    <property type="entry name" value="TRANSCRIPTIONAL REGULATOR, GNTR FAMILY"/>
    <property type="match status" value="1"/>
</dbReference>
<evidence type="ECO:0000256" key="2">
    <source>
        <dbReference type="ARBA" id="ARBA00023125"/>
    </source>
</evidence>
<dbReference type="Pfam" id="PF07729">
    <property type="entry name" value="FCD"/>
    <property type="match status" value="1"/>
</dbReference>
<dbReference type="Proteomes" id="UP000256869">
    <property type="component" value="Unassembled WGS sequence"/>
</dbReference>
<dbReference type="PROSITE" id="PS50949">
    <property type="entry name" value="HTH_GNTR"/>
    <property type="match status" value="1"/>
</dbReference>
<dbReference type="CDD" id="cd07377">
    <property type="entry name" value="WHTH_GntR"/>
    <property type="match status" value="1"/>
</dbReference>
<dbReference type="PANTHER" id="PTHR43537:SF5">
    <property type="entry name" value="UXU OPERON TRANSCRIPTIONAL REGULATOR"/>
    <property type="match status" value="1"/>
</dbReference>
<keyword evidence="3" id="KW-0804">Transcription</keyword>
<evidence type="ECO:0000256" key="3">
    <source>
        <dbReference type="ARBA" id="ARBA00023163"/>
    </source>
</evidence>
<gene>
    <name evidence="5" type="ORF">DFP95_104282</name>
</gene>
<dbReference type="PRINTS" id="PR00035">
    <property type="entry name" value="HTHGNTR"/>
</dbReference>
<comment type="caution">
    <text evidence="5">The sequence shown here is derived from an EMBL/GenBank/DDBJ whole genome shotgun (WGS) entry which is preliminary data.</text>
</comment>
<name>A0A3D9INS3_9BACL</name>
<evidence type="ECO:0000256" key="1">
    <source>
        <dbReference type="ARBA" id="ARBA00023015"/>
    </source>
</evidence>
<dbReference type="Gene3D" id="1.20.120.530">
    <property type="entry name" value="GntR ligand-binding domain-like"/>
    <property type="match status" value="1"/>
</dbReference>
<accession>A0A3D9INS3</accession>
<keyword evidence="2" id="KW-0238">DNA-binding</keyword>
<keyword evidence="6" id="KW-1185">Reference proteome</keyword>
<dbReference type="InterPro" id="IPR000524">
    <property type="entry name" value="Tscrpt_reg_HTH_GntR"/>
</dbReference>
<proteinExistence type="predicted"/>
<dbReference type="InterPro" id="IPR008920">
    <property type="entry name" value="TF_FadR/GntR_C"/>
</dbReference>
<organism evidence="5 6">
    <name type="scientific">Cohnella lupini</name>
    <dbReference type="NCBI Taxonomy" id="1294267"/>
    <lineage>
        <taxon>Bacteria</taxon>
        <taxon>Bacillati</taxon>
        <taxon>Bacillota</taxon>
        <taxon>Bacilli</taxon>
        <taxon>Bacillales</taxon>
        <taxon>Paenibacillaceae</taxon>
        <taxon>Cohnella</taxon>
    </lineage>
</organism>
<keyword evidence="1" id="KW-0805">Transcription regulation</keyword>
<dbReference type="GO" id="GO:0003700">
    <property type="term" value="F:DNA-binding transcription factor activity"/>
    <property type="evidence" value="ECO:0007669"/>
    <property type="project" value="InterPro"/>
</dbReference>
<feature type="domain" description="HTH gntR-type" evidence="4">
    <location>
        <begin position="4"/>
        <end position="71"/>
    </location>
</feature>
<evidence type="ECO:0000259" key="4">
    <source>
        <dbReference type="PROSITE" id="PS50949"/>
    </source>
</evidence>
<dbReference type="SMART" id="SM00345">
    <property type="entry name" value="HTH_GNTR"/>
    <property type="match status" value="1"/>
</dbReference>
<dbReference type="InterPro" id="IPR011711">
    <property type="entry name" value="GntR_C"/>
</dbReference>
<dbReference type="SUPFAM" id="SSF48008">
    <property type="entry name" value="GntR ligand-binding domain-like"/>
    <property type="match status" value="1"/>
</dbReference>
<dbReference type="Gene3D" id="1.10.10.10">
    <property type="entry name" value="Winged helix-like DNA-binding domain superfamily/Winged helix DNA-binding domain"/>
    <property type="match status" value="1"/>
</dbReference>
<protein>
    <submittedName>
        <fullName evidence="5">GntR family transcriptional regulator</fullName>
    </submittedName>
</protein>
<dbReference type="GO" id="GO:0003677">
    <property type="term" value="F:DNA binding"/>
    <property type="evidence" value="ECO:0007669"/>
    <property type="project" value="UniProtKB-KW"/>
</dbReference>
<dbReference type="OrthoDB" id="368257at2"/>
<dbReference type="EMBL" id="QRDY01000004">
    <property type="protein sequence ID" value="RED63288.1"/>
    <property type="molecule type" value="Genomic_DNA"/>
</dbReference>
<sequence>MSDLPLVEIAYRQIRQKLLNGDYLPGTMLSENELATELNMSRTPVRDAMALLSREGYVETLKKRGILVKGVDIKELYDMFDLMTALYVYVLDVVEPQQFEEDLPTMKVYLDNLIEAAEQKRYREYYENGLLFMRALLATMHNRSILQTFDMYKDKILFFVVVYRTVNSPNRPYTSKKLYQEVYRLLSEGNMTGAKKAIVESMRNIREELVRYL</sequence>
<reference evidence="5 6" key="1">
    <citation type="submission" date="2018-07" db="EMBL/GenBank/DDBJ databases">
        <title>Genomic Encyclopedia of Type Strains, Phase III (KMG-III): the genomes of soil and plant-associated and newly described type strains.</title>
        <authorList>
            <person name="Whitman W."/>
        </authorList>
    </citation>
    <scope>NUCLEOTIDE SEQUENCE [LARGE SCALE GENOMIC DNA]</scope>
    <source>
        <strain evidence="5 6">CECT 8236</strain>
    </source>
</reference>
<dbReference type="AlphaFoldDB" id="A0A3D9INS3"/>
<evidence type="ECO:0000313" key="6">
    <source>
        <dbReference type="Proteomes" id="UP000256869"/>
    </source>
</evidence>
<evidence type="ECO:0000313" key="5">
    <source>
        <dbReference type="EMBL" id="RED63288.1"/>
    </source>
</evidence>
<dbReference type="SUPFAM" id="SSF46785">
    <property type="entry name" value="Winged helix' DNA-binding domain"/>
    <property type="match status" value="1"/>
</dbReference>
<dbReference type="RefSeq" id="WP_115992566.1">
    <property type="nucleotide sequence ID" value="NZ_QRDY01000004.1"/>
</dbReference>